<keyword evidence="2" id="KW-1185">Reference proteome</keyword>
<accession>A0ACB8F4Z6</accession>
<dbReference type="EMBL" id="CM037618">
    <property type="protein sequence ID" value="KAH7999959.1"/>
    <property type="molecule type" value="Genomic_DNA"/>
</dbReference>
<dbReference type="Proteomes" id="UP000827872">
    <property type="component" value="Linkage Group LG05"/>
</dbReference>
<proteinExistence type="predicted"/>
<sequence>MISSETQPGGASAAADNGCPIPEDLTGTSDSASDPAEGPRIPLGSARSGEAPTPSGFLDSINQFMTAQLDGSQGVTMHHRQGLDYQELQPLAFSSVMWATAPLAGNVSLPSHPSEGADLSEAEAWRMLQVLEEAWDSEREEYRQAVRQMGRDMEHLRAALAKQCQVAPAPGPGIATTPATPAPAQPAPARPPAPPIQPGPAPVPVPAQPAQQALVLAPAPVSAAAPVPAQPVQPGPTPAPVPAQPAQPALVLAPAPGQPVHPGPTPAPIPVPGQPLQPVPGAVLLPPYAPAPLPVPPLMPPFIPPGWGAPGGRKGHIAVICPAKRTPTPATSIPVAKLAKTTKLPPKGGTRAAALHTDAGNS</sequence>
<name>A0ACB8F4Z6_9SAUR</name>
<gene>
    <name evidence="1" type="ORF">K3G42_021062</name>
</gene>
<evidence type="ECO:0000313" key="1">
    <source>
        <dbReference type="EMBL" id="KAH7999959.1"/>
    </source>
</evidence>
<protein>
    <submittedName>
        <fullName evidence="1">Uncharacterized protein</fullName>
    </submittedName>
</protein>
<organism evidence="1 2">
    <name type="scientific">Sphaerodactylus townsendi</name>
    <dbReference type="NCBI Taxonomy" id="933632"/>
    <lineage>
        <taxon>Eukaryota</taxon>
        <taxon>Metazoa</taxon>
        <taxon>Chordata</taxon>
        <taxon>Craniata</taxon>
        <taxon>Vertebrata</taxon>
        <taxon>Euteleostomi</taxon>
        <taxon>Lepidosauria</taxon>
        <taxon>Squamata</taxon>
        <taxon>Bifurcata</taxon>
        <taxon>Gekkota</taxon>
        <taxon>Sphaerodactylidae</taxon>
        <taxon>Sphaerodactylus</taxon>
    </lineage>
</organism>
<evidence type="ECO:0000313" key="2">
    <source>
        <dbReference type="Proteomes" id="UP000827872"/>
    </source>
</evidence>
<reference evidence="1" key="1">
    <citation type="submission" date="2021-08" db="EMBL/GenBank/DDBJ databases">
        <title>The first chromosome-level gecko genome reveals the dynamic sex chromosomes of Neotropical dwarf geckos (Sphaerodactylidae: Sphaerodactylus).</title>
        <authorList>
            <person name="Pinto B.J."/>
            <person name="Keating S.E."/>
            <person name="Gamble T."/>
        </authorList>
    </citation>
    <scope>NUCLEOTIDE SEQUENCE</scope>
    <source>
        <strain evidence="1">TG3544</strain>
    </source>
</reference>
<comment type="caution">
    <text evidence="1">The sequence shown here is derived from an EMBL/GenBank/DDBJ whole genome shotgun (WGS) entry which is preliminary data.</text>
</comment>